<dbReference type="InterPro" id="IPR016181">
    <property type="entry name" value="Acyl_CoA_acyltransferase"/>
</dbReference>
<dbReference type="SUPFAM" id="SSF55729">
    <property type="entry name" value="Acyl-CoA N-acyltransferases (Nat)"/>
    <property type="match status" value="1"/>
</dbReference>
<evidence type="ECO:0000259" key="3">
    <source>
        <dbReference type="PROSITE" id="PS51186"/>
    </source>
</evidence>
<name>A0A2D3V3Z4_9PEZI</name>
<keyword evidence="2" id="KW-0472">Membrane</keyword>
<dbReference type="EMBL" id="FJUY01000024">
    <property type="protein sequence ID" value="CZT25017.1"/>
    <property type="molecule type" value="Genomic_DNA"/>
</dbReference>
<evidence type="ECO:0000313" key="5">
    <source>
        <dbReference type="Proteomes" id="UP000225277"/>
    </source>
</evidence>
<evidence type="ECO:0000256" key="1">
    <source>
        <dbReference type="SAM" id="MobiDB-lite"/>
    </source>
</evidence>
<feature type="transmembrane region" description="Helical" evidence="2">
    <location>
        <begin position="221"/>
        <end position="241"/>
    </location>
</feature>
<keyword evidence="5" id="KW-1185">Reference proteome</keyword>
<keyword evidence="2" id="KW-0812">Transmembrane</keyword>
<proteinExistence type="predicted"/>
<dbReference type="Pfam" id="PF00583">
    <property type="entry name" value="Acetyltransf_1"/>
    <property type="match status" value="1"/>
</dbReference>
<dbReference type="AlphaFoldDB" id="A0A2D3V3Z4"/>
<dbReference type="RefSeq" id="XP_023631740.1">
    <property type="nucleotide sequence ID" value="XM_023775972.1"/>
</dbReference>
<dbReference type="GeneID" id="35605784"/>
<dbReference type="PROSITE" id="PS51186">
    <property type="entry name" value="GNAT"/>
    <property type="match status" value="1"/>
</dbReference>
<protein>
    <recommendedName>
        <fullName evidence="3">N-acetyltransferase domain-containing protein</fullName>
    </recommendedName>
</protein>
<evidence type="ECO:0000313" key="4">
    <source>
        <dbReference type="EMBL" id="CZT25017.1"/>
    </source>
</evidence>
<feature type="region of interest" description="Disordered" evidence="1">
    <location>
        <begin position="52"/>
        <end position="79"/>
    </location>
</feature>
<evidence type="ECO:0000256" key="2">
    <source>
        <dbReference type="SAM" id="Phobius"/>
    </source>
</evidence>
<sequence length="375" mass="41252">MGRHFKTYSHSLIDVQLANGHSRSSSSSTATTTSTVNSANYLPVTTSLLSSTTPLRLAPRDEPTRVQLQKQRLREQHAKVPVSAAIPGFKASAAFFGSLRTNLRLHASPPPSPLSTPNSMQGSTSSLPPPSPLSQPALSAMDNVDVPVADDPLAGVPELTSYLTTDEEERVEALKLVADSVAQQRQLANKALLYSPLNLAILVGILAQMARYMSDKQIDHFVIASSCLGLIMTFMAGTRFATKDYLYAAEEINWEWVGDSDFLITKFGDEVIGTAVIEWVSGESRQKRKKAWRGFIKAWTVRQKYRNKGVGSALLEDAIKEAKKKGAEGLEFDDLHANSKRVLPTFYNSGFDKKDRKARELLEELRQSSPSGKRK</sequence>
<dbReference type="GO" id="GO:0016747">
    <property type="term" value="F:acyltransferase activity, transferring groups other than amino-acyl groups"/>
    <property type="evidence" value="ECO:0007669"/>
    <property type="project" value="InterPro"/>
</dbReference>
<dbReference type="Gene3D" id="3.40.630.30">
    <property type="match status" value="1"/>
</dbReference>
<reference evidence="4 5" key="1">
    <citation type="submission" date="2016-03" db="EMBL/GenBank/DDBJ databases">
        <authorList>
            <person name="Ploux O."/>
        </authorList>
    </citation>
    <scope>NUCLEOTIDE SEQUENCE [LARGE SCALE GENOMIC DNA]</scope>
    <source>
        <strain evidence="4 5">URUG2</strain>
    </source>
</reference>
<gene>
    <name evidence="4" type="ORF">RCC_10745</name>
</gene>
<feature type="transmembrane region" description="Helical" evidence="2">
    <location>
        <begin position="191"/>
        <end position="209"/>
    </location>
</feature>
<dbReference type="OrthoDB" id="5343688at2759"/>
<dbReference type="InterPro" id="IPR000182">
    <property type="entry name" value="GNAT_dom"/>
</dbReference>
<feature type="domain" description="N-acetyltransferase" evidence="3">
    <location>
        <begin position="192"/>
        <end position="368"/>
    </location>
</feature>
<organism evidence="4 5">
    <name type="scientific">Ramularia collo-cygni</name>
    <dbReference type="NCBI Taxonomy" id="112498"/>
    <lineage>
        <taxon>Eukaryota</taxon>
        <taxon>Fungi</taxon>
        <taxon>Dikarya</taxon>
        <taxon>Ascomycota</taxon>
        <taxon>Pezizomycotina</taxon>
        <taxon>Dothideomycetes</taxon>
        <taxon>Dothideomycetidae</taxon>
        <taxon>Mycosphaerellales</taxon>
        <taxon>Mycosphaerellaceae</taxon>
        <taxon>Ramularia</taxon>
    </lineage>
</organism>
<dbReference type="CDD" id="cd04301">
    <property type="entry name" value="NAT_SF"/>
    <property type="match status" value="1"/>
</dbReference>
<dbReference type="Proteomes" id="UP000225277">
    <property type="component" value="Unassembled WGS sequence"/>
</dbReference>
<accession>A0A2D3V3Z4</accession>
<keyword evidence="2" id="KW-1133">Transmembrane helix</keyword>
<feature type="region of interest" description="Disordered" evidence="1">
    <location>
        <begin position="106"/>
        <end position="138"/>
    </location>
</feature>